<dbReference type="STRING" id="305900.GV64_12835"/>
<gene>
    <name evidence="3" type="ORF">GV64_12835</name>
</gene>
<sequence>MDKPLTLLAKSILLATLSVTMLSGCVEDNYDYPEDGTNPPVDPGPGPDPDPDDPNTVVLYGDKAGSVFTLKLADSVLSEPSLVPGSGIHTVGAISTQPAAVDGELGDPLAVAVDLSIGSASDASILTDSTESQDLSNTNSNGTLHIEVSDINNLPVSTASNLVTVSTGATATPVDITDAIYAFTAAESTQKIRVPLSCFADVDFTQVDEPFRLTTSTDLNFTLGKVIMSPDSLSPGYDLPCTAIANTVLDDAESLLLLTDETSKPGGIAAAPWTATLTGLQLPKDGSGAGASGWSITDADPVTKVATLTATIPDTHSKAVAGVGITDSKADTPINLRNYIENGILSFDLSVTLPAGSEATTSVTVSMQDNDDFEAIYTLTADQISATPKTVTIPVKEFVKKDENGNALASSLLAITKPFMFKLNNGEKNDQDELGYLLRGAQFTIADLKLVMNPAPVVQ</sequence>
<dbReference type="InterPro" id="IPR041443">
    <property type="entry name" value="Exop_C"/>
</dbReference>
<evidence type="ECO:0000313" key="3">
    <source>
        <dbReference type="EMBL" id="KEI71507.1"/>
    </source>
</evidence>
<feature type="domain" description="ExoP galactose-binding-like" evidence="2">
    <location>
        <begin position="117"/>
        <end position="226"/>
    </location>
</feature>
<dbReference type="Proteomes" id="UP000027997">
    <property type="component" value="Unassembled WGS sequence"/>
</dbReference>
<dbReference type="Gene3D" id="2.60.120.430">
    <property type="entry name" value="Galactose-binding lectin"/>
    <property type="match status" value="2"/>
</dbReference>
<name>A0A081KBI1_9GAMM</name>
<feature type="region of interest" description="Disordered" evidence="1">
    <location>
        <begin position="30"/>
        <end position="55"/>
    </location>
</feature>
<protein>
    <recommendedName>
        <fullName evidence="2">ExoP galactose-binding-like domain-containing protein</fullName>
    </recommendedName>
</protein>
<dbReference type="Pfam" id="PF18559">
    <property type="entry name" value="Exop_C"/>
    <property type="match status" value="1"/>
</dbReference>
<accession>A0A081KBI1</accession>
<keyword evidence="4" id="KW-1185">Reference proteome</keyword>
<evidence type="ECO:0000313" key="4">
    <source>
        <dbReference type="Proteomes" id="UP000027997"/>
    </source>
</evidence>
<evidence type="ECO:0000259" key="2">
    <source>
        <dbReference type="Pfam" id="PF18559"/>
    </source>
</evidence>
<proteinExistence type="predicted"/>
<reference evidence="3 4" key="1">
    <citation type="submission" date="2014-06" db="EMBL/GenBank/DDBJ databases">
        <title>Whole Genome Sequences of Three Symbiotic Endozoicomonas Bacteria.</title>
        <authorList>
            <person name="Neave M.J."/>
            <person name="Apprill A."/>
            <person name="Voolstra C.R."/>
        </authorList>
    </citation>
    <scope>NUCLEOTIDE SEQUENCE [LARGE SCALE GENOMIC DNA]</scope>
    <source>
        <strain evidence="3 4">DSM 22380</strain>
    </source>
</reference>
<organism evidence="3 4">
    <name type="scientific">Endozoicomonas elysicola</name>
    <dbReference type="NCBI Taxonomy" id="305900"/>
    <lineage>
        <taxon>Bacteria</taxon>
        <taxon>Pseudomonadati</taxon>
        <taxon>Pseudomonadota</taxon>
        <taxon>Gammaproteobacteria</taxon>
        <taxon>Oceanospirillales</taxon>
        <taxon>Endozoicomonadaceae</taxon>
        <taxon>Endozoicomonas</taxon>
    </lineage>
</organism>
<dbReference type="EMBL" id="JOJP01000001">
    <property type="protein sequence ID" value="KEI71507.1"/>
    <property type="molecule type" value="Genomic_DNA"/>
</dbReference>
<comment type="caution">
    <text evidence="3">The sequence shown here is derived from an EMBL/GenBank/DDBJ whole genome shotgun (WGS) entry which is preliminary data.</text>
</comment>
<evidence type="ECO:0000256" key="1">
    <source>
        <dbReference type="SAM" id="MobiDB-lite"/>
    </source>
</evidence>
<dbReference type="RefSeq" id="WP_020583117.1">
    <property type="nucleotide sequence ID" value="NZ_JOJP01000001.1"/>
</dbReference>
<dbReference type="AlphaFoldDB" id="A0A081KBI1"/>
<dbReference type="PROSITE" id="PS51257">
    <property type="entry name" value="PROKAR_LIPOPROTEIN"/>
    <property type="match status" value="1"/>
</dbReference>